<dbReference type="RefSeq" id="WP_215628043.1">
    <property type="nucleotide sequence ID" value="NZ_CP067089.2"/>
</dbReference>
<evidence type="ECO:0000313" key="2">
    <source>
        <dbReference type="EMBL" id="QQO10738.1"/>
    </source>
</evidence>
<dbReference type="Gene3D" id="3.90.226.30">
    <property type="match status" value="1"/>
</dbReference>
<keyword evidence="3" id="KW-1185">Reference proteome</keyword>
<dbReference type="InterPro" id="IPR018657">
    <property type="entry name" value="LarA-like_N"/>
</dbReference>
<gene>
    <name evidence="2" type="primary">larA</name>
    <name evidence="2" type="ORF">JFL75_07435</name>
</gene>
<dbReference type="Pfam" id="PF09861">
    <property type="entry name" value="Lar_N"/>
    <property type="match status" value="1"/>
</dbReference>
<name>A0A7T7XQW3_9SPIR</name>
<evidence type="ECO:0000259" key="1">
    <source>
        <dbReference type="Pfam" id="PF09861"/>
    </source>
</evidence>
<dbReference type="Proteomes" id="UP000595917">
    <property type="component" value="Chromosome"/>
</dbReference>
<dbReference type="NCBIfam" id="NF033504">
    <property type="entry name" value="Ni_dep_LarA"/>
    <property type="match status" value="1"/>
</dbReference>
<dbReference type="GO" id="GO:0050043">
    <property type="term" value="F:lactate racemase activity"/>
    <property type="evidence" value="ECO:0007669"/>
    <property type="project" value="InterPro"/>
</dbReference>
<dbReference type="AlphaFoldDB" id="A0A7T7XQW3"/>
<dbReference type="KEGG" id="bhc:JFL75_07435"/>
<protein>
    <submittedName>
        <fullName evidence="2">Nickel-dependent lactate racemase</fullName>
    </submittedName>
</protein>
<organism evidence="2 3">
    <name type="scientific">Breznakiella homolactica</name>
    <dbReference type="NCBI Taxonomy" id="2798577"/>
    <lineage>
        <taxon>Bacteria</taxon>
        <taxon>Pseudomonadati</taxon>
        <taxon>Spirochaetota</taxon>
        <taxon>Spirochaetia</taxon>
        <taxon>Spirochaetales</taxon>
        <taxon>Breznakiellaceae</taxon>
        <taxon>Breznakiella</taxon>
    </lineage>
</organism>
<dbReference type="Gene3D" id="3.40.50.11440">
    <property type="match status" value="1"/>
</dbReference>
<evidence type="ECO:0000313" key="3">
    <source>
        <dbReference type="Proteomes" id="UP000595917"/>
    </source>
</evidence>
<proteinExistence type="predicted"/>
<dbReference type="InterPro" id="IPR047926">
    <property type="entry name" value="Ni_dep_LarA"/>
</dbReference>
<dbReference type="PANTHER" id="PTHR33171:SF17">
    <property type="entry name" value="LARA-LIKE N-TERMINAL DOMAIN-CONTAINING PROTEIN"/>
    <property type="match status" value="1"/>
</dbReference>
<dbReference type="EMBL" id="CP067089">
    <property type="protein sequence ID" value="QQO10738.1"/>
    <property type="molecule type" value="Genomic_DNA"/>
</dbReference>
<reference evidence="2" key="1">
    <citation type="submission" date="2021-01" db="EMBL/GenBank/DDBJ databases">
        <title>Description of Breznakiella homolactica.</title>
        <authorList>
            <person name="Song Y."/>
            <person name="Brune A."/>
        </authorList>
    </citation>
    <scope>NUCLEOTIDE SEQUENCE</scope>
    <source>
        <strain evidence="2">RmG30</strain>
    </source>
</reference>
<feature type="domain" description="LarA-like N-terminal" evidence="1">
    <location>
        <begin position="13"/>
        <end position="221"/>
    </location>
</feature>
<dbReference type="InterPro" id="IPR043166">
    <property type="entry name" value="LarA-like_C"/>
</dbReference>
<dbReference type="PANTHER" id="PTHR33171">
    <property type="entry name" value="LAR_N DOMAIN-CONTAINING PROTEIN"/>
    <property type="match status" value="1"/>
</dbReference>
<sequence>MKSVQIPLGGGIDIPLPDGTDIYRMASPGSIENPGKAIRASLDNPVSSPPLAVLARDALDRSIESGKPPRAVILVSDNTRPVPYSGEQGILLPVVELLLREGFKPGGILVIVATGTHRAMTDTEIRAMVDPEIFRLGITVENHDCKDTANLTDLGTTSRGGRIYINRKYLEADLKILTGLVESHFMAGFSGGRKSVCPGVIGEESTFVFHGADMMAHPEARDLVLDGNPCHEESLEVARRAGADFIVNVTLDHSFNITGVFAGELEAAHRAAAEKVRSYVGILLEKQYDIVISHAGFVGVNHYQAAKVGVASIAALKEKGHLIVAADNTDTANPVGSLQYRTVLQLLKLNGPEKFLRMITSADWTFIPEQWQVQMWAKLFSRIPMEHFYYFAPQIDRRYAEIIPGRDGRLLLPADRRDTADLRDIPAFIEAALRAAAETYPPEQRAALSVAYLSDGPYGIPCIQDK</sequence>
<accession>A0A7T7XQW3</accession>
<dbReference type="InterPro" id="IPR048068">
    <property type="entry name" value="LarA-like"/>
</dbReference>